<dbReference type="Proteomes" id="UP000499080">
    <property type="component" value="Unassembled WGS sequence"/>
</dbReference>
<evidence type="ECO:0000313" key="1">
    <source>
        <dbReference type="EMBL" id="GBN00814.1"/>
    </source>
</evidence>
<proteinExistence type="predicted"/>
<comment type="caution">
    <text evidence="1">The sequence shown here is derived from an EMBL/GenBank/DDBJ whole genome shotgun (WGS) entry which is preliminary data.</text>
</comment>
<reference evidence="1 2" key="1">
    <citation type="journal article" date="2019" name="Sci. Rep.">
        <title>Orb-weaving spider Araneus ventricosus genome elucidates the spidroin gene catalogue.</title>
        <authorList>
            <person name="Kono N."/>
            <person name="Nakamura H."/>
            <person name="Ohtoshi R."/>
            <person name="Moran D.A.P."/>
            <person name="Shinohara A."/>
            <person name="Yoshida Y."/>
            <person name="Fujiwara M."/>
            <person name="Mori M."/>
            <person name="Tomita M."/>
            <person name="Arakawa K."/>
        </authorList>
    </citation>
    <scope>NUCLEOTIDE SEQUENCE [LARGE SCALE GENOMIC DNA]</scope>
</reference>
<evidence type="ECO:0000313" key="2">
    <source>
        <dbReference type="Proteomes" id="UP000499080"/>
    </source>
</evidence>
<dbReference type="AlphaFoldDB" id="A0A4Y2KDM0"/>
<accession>A0A4Y2KDM0</accession>
<protein>
    <submittedName>
        <fullName evidence="1">Uncharacterized protein</fullName>
    </submittedName>
</protein>
<keyword evidence="2" id="KW-1185">Reference proteome</keyword>
<gene>
    <name evidence="1" type="ORF">AVEN_208710_1</name>
</gene>
<dbReference type="EMBL" id="BGPR01004553">
    <property type="protein sequence ID" value="GBN00814.1"/>
    <property type="molecule type" value="Genomic_DNA"/>
</dbReference>
<name>A0A4Y2KDM0_ARAVE</name>
<organism evidence="1 2">
    <name type="scientific">Araneus ventricosus</name>
    <name type="common">Orbweaver spider</name>
    <name type="synonym">Epeira ventricosa</name>
    <dbReference type="NCBI Taxonomy" id="182803"/>
    <lineage>
        <taxon>Eukaryota</taxon>
        <taxon>Metazoa</taxon>
        <taxon>Ecdysozoa</taxon>
        <taxon>Arthropoda</taxon>
        <taxon>Chelicerata</taxon>
        <taxon>Arachnida</taxon>
        <taxon>Araneae</taxon>
        <taxon>Araneomorphae</taxon>
        <taxon>Entelegynae</taxon>
        <taxon>Araneoidea</taxon>
        <taxon>Araneidae</taxon>
        <taxon>Araneus</taxon>
    </lineage>
</organism>
<sequence>MSPPTQRHVYILLMRIWCVEPRFAESTGLTFVTESDQSSDSTACRYSADESLLHGISFAKSTVLTESDESSDSMACRYSADEGLLHGTSFCRKHSTHIVR</sequence>